<organism evidence="1 2">
    <name type="scientific">Phytophthora megakarya</name>
    <dbReference type="NCBI Taxonomy" id="4795"/>
    <lineage>
        <taxon>Eukaryota</taxon>
        <taxon>Sar</taxon>
        <taxon>Stramenopiles</taxon>
        <taxon>Oomycota</taxon>
        <taxon>Peronosporomycetes</taxon>
        <taxon>Peronosporales</taxon>
        <taxon>Peronosporaceae</taxon>
        <taxon>Phytophthora</taxon>
    </lineage>
</organism>
<dbReference type="Proteomes" id="UP000198211">
    <property type="component" value="Unassembled WGS sequence"/>
</dbReference>
<dbReference type="EMBL" id="NBNE01000109">
    <property type="protein sequence ID" value="OWZ22776.1"/>
    <property type="molecule type" value="Genomic_DNA"/>
</dbReference>
<dbReference type="OrthoDB" id="17066at2759"/>
<evidence type="ECO:0000313" key="2">
    <source>
        <dbReference type="Proteomes" id="UP000198211"/>
    </source>
</evidence>
<keyword evidence="2" id="KW-1185">Reference proteome</keyword>
<comment type="caution">
    <text evidence="1">The sequence shown here is derived from an EMBL/GenBank/DDBJ whole genome shotgun (WGS) entry which is preliminary data.</text>
</comment>
<gene>
    <name evidence="1" type="ORF">PHMEG_0002448</name>
</gene>
<proteinExistence type="predicted"/>
<protein>
    <submittedName>
        <fullName evidence="1">Uncharacterized protein</fullName>
    </submittedName>
</protein>
<accession>A0A225WYN6</accession>
<evidence type="ECO:0000313" key="1">
    <source>
        <dbReference type="EMBL" id="OWZ22776.1"/>
    </source>
</evidence>
<name>A0A225WYN6_9STRA</name>
<reference evidence="2" key="1">
    <citation type="submission" date="2017-03" db="EMBL/GenBank/DDBJ databases">
        <title>Phytopthora megakarya and P. palmivora, two closely related causual agents of cacao black pod achieved similar genome size and gene model numbers by different mechanisms.</title>
        <authorList>
            <person name="Ali S."/>
            <person name="Shao J."/>
            <person name="Larry D.J."/>
            <person name="Kronmiller B."/>
            <person name="Shen D."/>
            <person name="Strem M.D."/>
            <person name="Melnick R.L."/>
            <person name="Guiltinan M.J."/>
            <person name="Tyler B.M."/>
            <person name="Meinhardt L.W."/>
            <person name="Bailey B.A."/>
        </authorList>
    </citation>
    <scope>NUCLEOTIDE SEQUENCE [LARGE SCALE GENOMIC DNA]</scope>
    <source>
        <strain evidence="2">zdho120</strain>
    </source>
</reference>
<dbReference type="AlphaFoldDB" id="A0A225WYN6"/>
<sequence>MDNCWWLQPWKKLELEWQQSCKKGQQQLAKVADSTQKTTYLSGAHWGSLTDCKQLQDRATSRLWDLAHRCSKRLQDEVDNLADIYARMRRLLLDEQANALDEKRRLRYETMLMEVLTMYEHELVAKSLIAADMFACSKHETATVYLASWQMQPHIDRQRLEELETLIQNDRHYHAR</sequence>